<evidence type="ECO:0000256" key="6">
    <source>
        <dbReference type="ARBA" id="ARBA00022917"/>
    </source>
</evidence>
<evidence type="ECO:0000259" key="11">
    <source>
        <dbReference type="Pfam" id="PF03950"/>
    </source>
</evidence>
<dbReference type="InParanoid" id="A0A1Y2CID1"/>
<gene>
    <name evidence="13" type="ORF">BCR35DRAFT_316336</name>
</gene>
<dbReference type="Gene3D" id="1.10.10.2420">
    <property type="match status" value="1"/>
</dbReference>
<dbReference type="InterPro" id="IPR001412">
    <property type="entry name" value="aa-tRNA-synth_I_CS"/>
</dbReference>
<dbReference type="GO" id="GO:0005524">
    <property type="term" value="F:ATP binding"/>
    <property type="evidence" value="ECO:0007669"/>
    <property type="project" value="UniProtKB-KW"/>
</dbReference>
<dbReference type="AlphaFoldDB" id="A0A1Y2CID1"/>
<accession>A0A1Y2CID1</accession>
<dbReference type="InterPro" id="IPR020059">
    <property type="entry name" value="Glu/Gln-tRNA-synth_Ib_codon-bd"/>
</dbReference>
<dbReference type="FunFam" id="2.40.240.10:FF:000007">
    <property type="entry name" value="Glutamine--tRNA ligase"/>
    <property type="match status" value="1"/>
</dbReference>
<keyword evidence="3 9" id="KW-0436">Ligase</keyword>
<dbReference type="PANTHER" id="PTHR43097:SF4">
    <property type="entry name" value="GLUTAMINE--TRNA LIGASE"/>
    <property type="match status" value="1"/>
</dbReference>
<evidence type="ECO:0000313" key="14">
    <source>
        <dbReference type="Proteomes" id="UP000193467"/>
    </source>
</evidence>
<evidence type="ECO:0000256" key="8">
    <source>
        <dbReference type="ARBA" id="ARBA00048270"/>
    </source>
</evidence>
<dbReference type="NCBIfam" id="TIGR00440">
    <property type="entry name" value="glnS"/>
    <property type="match status" value="1"/>
</dbReference>
<keyword evidence="7 9" id="KW-0030">Aminoacyl-tRNA synthetase</keyword>
<dbReference type="PROSITE" id="PS00178">
    <property type="entry name" value="AA_TRNA_LIGASE_I"/>
    <property type="match status" value="1"/>
</dbReference>
<comment type="caution">
    <text evidence="13">The sequence shown here is derived from an EMBL/GenBank/DDBJ whole genome shotgun (WGS) entry which is preliminary data.</text>
</comment>
<dbReference type="Pfam" id="PF04558">
    <property type="entry name" value="tRNA_synt_1c_R1"/>
    <property type="match status" value="1"/>
</dbReference>
<dbReference type="InterPro" id="IPR020058">
    <property type="entry name" value="Glu/Gln-tRNA-synth_Ib_cat-dom"/>
</dbReference>
<evidence type="ECO:0000256" key="4">
    <source>
        <dbReference type="ARBA" id="ARBA00022741"/>
    </source>
</evidence>
<comment type="similarity">
    <text evidence="1 9">Belongs to the class-I aminoacyl-tRNA synthetase family.</text>
</comment>
<dbReference type="Proteomes" id="UP000193467">
    <property type="component" value="Unassembled WGS sequence"/>
</dbReference>
<evidence type="ECO:0000259" key="10">
    <source>
        <dbReference type="Pfam" id="PF00749"/>
    </source>
</evidence>
<evidence type="ECO:0000256" key="5">
    <source>
        <dbReference type="ARBA" id="ARBA00022840"/>
    </source>
</evidence>
<name>A0A1Y2CID1_9BASI</name>
<dbReference type="EC" id="6.1.1.18" evidence="2"/>
<dbReference type="Gene3D" id="2.40.240.10">
    <property type="entry name" value="Ribosomal Protein L25, Chain P"/>
    <property type="match status" value="2"/>
</dbReference>
<dbReference type="GO" id="GO:0006425">
    <property type="term" value="P:glutaminyl-tRNA aminoacylation"/>
    <property type="evidence" value="ECO:0007669"/>
    <property type="project" value="InterPro"/>
</dbReference>
<dbReference type="InterPro" id="IPR011035">
    <property type="entry name" value="Ribosomal_bL25/Gln-tRNA_synth"/>
</dbReference>
<dbReference type="OrthoDB" id="10250478at2759"/>
<proteinExistence type="inferred from homology"/>
<dbReference type="InterPro" id="IPR042559">
    <property type="entry name" value="Gln-tRNA-synth_Ib_RNA-bd_N_2"/>
</dbReference>
<evidence type="ECO:0000313" key="13">
    <source>
        <dbReference type="EMBL" id="ORY46696.1"/>
    </source>
</evidence>
<evidence type="ECO:0000259" key="12">
    <source>
        <dbReference type="Pfam" id="PF04558"/>
    </source>
</evidence>
<dbReference type="STRING" id="106004.A0A1Y2CID1"/>
<feature type="domain" description="Glutamyl/glutaminyl-tRNA synthetase class Ib anti-codon binding" evidence="11">
    <location>
        <begin position="567"/>
        <end position="667"/>
    </location>
</feature>
<evidence type="ECO:0000256" key="7">
    <source>
        <dbReference type="ARBA" id="ARBA00023146"/>
    </source>
</evidence>
<dbReference type="SUPFAM" id="SSF50715">
    <property type="entry name" value="Ribosomal protein L25-like"/>
    <property type="match status" value="1"/>
</dbReference>
<dbReference type="Pfam" id="PF03950">
    <property type="entry name" value="tRNA-synt_1c_C"/>
    <property type="match status" value="1"/>
</dbReference>
<dbReference type="InterPro" id="IPR020056">
    <property type="entry name" value="Rbsml_bL25/Gln-tRNA_synth_N"/>
</dbReference>
<keyword evidence="6 9" id="KW-0648">Protein biosynthesis</keyword>
<dbReference type="FunCoup" id="A0A1Y2CID1">
    <property type="interactions" value="824"/>
</dbReference>
<sequence length="826" mass="91364">MAPAPLSPELEALAEYFQKCGLAPTASVETVRGKAKGAAQALFTANKLEDKQLNNKQGLFALQVAKDGSKLTEESRNYAVEAIIDGRLKSPDQVTAALKYLAANPAPVDAAAFDKACGVAPAGFSATPEEVLERVRAYIESNKADVTKLGWNGIGKSTGLMKGDDGLRWVQTLDLKGAVEKVYEEIFGSREDAKAAAATNKAKKEPVKAASAAVADKPEDMFLTGWLSRLHKPGGNTQVYPERMAEHLKATGGKVFTRFPPEPNGFLHIGHSKAIAVNFGYAKHHLGHCYLRYDDTNPEAEEQIYFDKILENVRWLGYEPYQITHSSDHFQELYDLACELIKSGLAYTSNDTAEEMQAQRGGKDHGARYASKDRSKPIEQSLAEFADMKAGKYQPGEMILRMKQDLESSNPTMWDIVAYRVLGKPHHRTGTEWCMYPTYDFTHCLCDSFENISHSLCTTEFIGARTAYEWLCDALKVYKPRQSEYGRLSLEGAITSKRKLLRLVKEGHVSGWDDPRLYTLVALKRRGVPPAAIIAFVSDLGVSVQSTIVQLSRFEQTVRQHLETTTPRLLMVLNPIRVTLENLPADFHLPITKPLHPKDPSMGSNTVPFTRDLFIDADDFRTIADKDFFRLCPGASVGLLNVPHIISYVSHEVDANGKVTSIVCRYENEGPLSKTKPKAFVQWIAEHKPSNSPVQIAETRIFSRLFKSDDPASLGDDYIKDIDPESLKRVDGAVVEVGVWKVIEDSLERAKKVVEERKEQAKKDGTEAPPHVDGVEAIRFQGQRVAYFALDLDSELKEGGVGKGGDKLVLNLIAPLKQDAGAGKKV</sequence>
<protein>
    <recommendedName>
        <fullName evidence="2">glutamine--tRNA ligase</fullName>
        <ecNumber evidence="2">6.1.1.18</ecNumber>
    </recommendedName>
</protein>
<evidence type="ECO:0000256" key="9">
    <source>
        <dbReference type="RuleBase" id="RU363037"/>
    </source>
</evidence>
<dbReference type="PANTHER" id="PTHR43097">
    <property type="entry name" value="GLUTAMINE-TRNA LIGASE"/>
    <property type="match status" value="1"/>
</dbReference>
<reference evidence="13 14" key="1">
    <citation type="submission" date="2016-07" db="EMBL/GenBank/DDBJ databases">
        <title>Pervasive Adenine N6-methylation of Active Genes in Fungi.</title>
        <authorList>
            <consortium name="DOE Joint Genome Institute"/>
            <person name="Mondo S.J."/>
            <person name="Dannebaum R.O."/>
            <person name="Kuo R.C."/>
            <person name="Labutti K."/>
            <person name="Haridas S."/>
            <person name="Kuo A."/>
            <person name="Salamov A."/>
            <person name="Ahrendt S.R."/>
            <person name="Lipzen A."/>
            <person name="Sullivan W."/>
            <person name="Andreopoulos W.B."/>
            <person name="Clum A."/>
            <person name="Lindquist E."/>
            <person name="Daum C."/>
            <person name="Ramamoorthy G.K."/>
            <person name="Gryganskyi A."/>
            <person name="Culley D."/>
            <person name="Magnuson J.K."/>
            <person name="James T.Y."/>
            <person name="O'Malley M.A."/>
            <person name="Stajich J.E."/>
            <person name="Spatafora J.W."/>
            <person name="Visel A."/>
            <person name="Grigoriev I.V."/>
        </authorList>
    </citation>
    <scope>NUCLEOTIDE SEQUENCE [LARGE SCALE GENOMIC DNA]</scope>
    <source>
        <strain evidence="13 14">62-1032</strain>
    </source>
</reference>
<dbReference type="GO" id="GO:0005829">
    <property type="term" value="C:cytosol"/>
    <property type="evidence" value="ECO:0007669"/>
    <property type="project" value="TreeGrafter"/>
</dbReference>
<dbReference type="EMBL" id="MCGR01000119">
    <property type="protein sequence ID" value="ORY46696.1"/>
    <property type="molecule type" value="Genomic_DNA"/>
</dbReference>
<keyword evidence="14" id="KW-1185">Reference proteome</keyword>
<dbReference type="FunFam" id="3.40.50.620:FF:000037">
    <property type="entry name" value="Glutamine--tRNA ligase cytoplasmic"/>
    <property type="match status" value="1"/>
</dbReference>
<dbReference type="InterPro" id="IPR042558">
    <property type="entry name" value="Gln-tRNA-synth_Ib_RNA-bd_N_1"/>
</dbReference>
<evidence type="ECO:0000256" key="2">
    <source>
        <dbReference type="ARBA" id="ARBA00012836"/>
    </source>
</evidence>
<dbReference type="InterPro" id="IPR007639">
    <property type="entry name" value="Gln-tRNA-synth_Ib_RNA-bd_N"/>
</dbReference>
<dbReference type="PRINTS" id="PR00987">
    <property type="entry name" value="TRNASYNTHGLU"/>
</dbReference>
<dbReference type="Pfam" id="PF00749">
    <property type="entry name" value="tRNA-synt_1c"/>
    <property type="match status" value="1"/>
</dbReference>
<dbReference type="InterPro" id="IPR004514">
    <property type="entry name" value="Gln-tRNA-synth"/>
</dbReference>
<evidence type="ECO:0000256" key="3">
    <source>
        <dbReference type="ARBA" id="ARBA00022598"/>
    </source>
</evidence>
<keyword evidence="4 9" id="KW-0547">Nucleotide-binding</keyword>
<dbReference type="SUPFAM" id="SSF52374">
    <property type="entry name" value="Nucleotidylyl transferase"/>
    <property type="match status" value="1"/>
</dbReference>
<dbReference type="GO" id="GO:0004819">
    <property type="term" value="F:glutamine-tRNA ligase activity"/>
    <property type="evidence" value="ECO:0007669"/>
    <property type="project" value="UniProtKB-EC"/>
</dbReference>
<evidence type="ECO:0000256" key="1">
    <source>
        <dbReference type="ARBA" id="ARBA00005594"/>
    </source>
</evidence>
<dbReference type="InterPro" id="IPR000924">
    <property type="entry name" value="Glu/Gln-tRNA-synth"/>
</dbReference>
<dbReference type="InterPro" id="IPR050132">
    <property type="entry name" value="Gln/Glu-tRNA_Ligase"/>
</dbReference>
<dbReference type="Gene3D" id="3.40.50.620">
    <property type="entry name" value="HUPs"/>
    <property type="match status" value="1"/>
</dbReference>
<organism evidence="13 14">
    <name type="scientific">Leucosporidium creatinivorum</name>
    <dbReference type="NCBI Taxonomy" id="106004"/>
    <lineage>
        <taxon>Eukaryota</taxon>
        <taxon>Fungi</taxon>
        <taxon>Dikarya</taxon>
        <taxon>Basidiomycota</taxon>
        <taxon>Pucciniomycotina</taxon>
        <taxon>Microbotryomycetes</taxon>
        <taxon>Leucosporidiales</taxon>
        <taxon>Leucosporidium</taxon>
    </lineage>
</organism>
<dbReference type="Gene3D" id="1.10.8.1290">
    <property type="entry name" value="Glutaminyl-tRNA synthetase, non-specific RNA binding region part 1, domain 1"/>
    <property type="match status" value="1"/>
</dbReference>
<feature type="domain" description="Glutamyl/glutaminyl-tRNA synthetase class Ib catalytic" evidence="10">
    <location>
        <begin position="254"/>
        <end position="563"/>
    </location>
</feature>
<keyword evidence="5 9" id="KW-0067">ATP-binding</keyword>
<comment type="catalytic activity">
    <reaction evidence="8">
        <text>tRNA(Gln) + L-glutamine + ATP = L-glutaminyl-tRNA(Gln) + AMP + diphosphate</text>
        <dbReference type="Rhea" id="RHEA:20121"/>
        <dbReference type="Rhea" id="RHEA-COMP:9662"/>
        <dbReference type="Rhea" id="RHEA-COMP:9681"/>
        <dbReference type="ChEBI" id="CHEBI:30616"/>
        <dbReference type="ChEBI" id="CHEBI:33019"/>
        <dbReference type="ChEBI" id="CHEBI:58359"/>
        <dbReference type="ChEBI" id="CHEBI:78442"/>
        <dbReference type="ChEBI" id="CHEBI:78521"/>
        <dbReference type="ChEBI" id="CHEBI:456215"/>
        <dbReference type="EC" id="6.1.1.18"/>
    </reaction>
</comment>
<feature type="domain" description="Glutaminyl-tRNA synthetase class Ib non-specific RNA-binding" evidence="12">
    <location>
        <begin position="11"/>
        <end position="170"/>
    </location>
</feature>
<dbReference type="InterPro" id="IPR014729">
    <property type="entry name" value="Rossmann-like_a/b/a_fold"/>
</dbReference>